<reference evidence="3 4" key="1">
    <citation type="journal article" date="2023" name="Elife">
        <title>Identification of key yeast species and microbe-microbe interactions impacting larval growth of Drosophila in the wild.</title>
        <authorList>
            <person name="Mure A."/>
            <person name="Sugiura Y."/>
            <person name="Maeda R."/>
            <person name="Honda K."/>
            <person name="Sakurai N."/>
            <person name="Takahashi Y."/>
            <person name="Watada M."/>
            <person name="Katoh T."/>
            <person name="Gotoh A."/>
            <person name="Gotoh Y."/>
            <person name="Taniguchi I."/>
            <person name="Nakamura K."/>
            <person name="Hayashi T."/>
            <person name="Katayama T."/>
            <person name="Uemura T."/>
            <person name="Hattori Y."/>
        </authorList>
    </citation>
    <scope>NUCLEOTIDE SEQUENCE [LARGE SCALE GENOMIC DNA]</scope>
    <source>
        <strain evidence="3 4">PK-24</strain>
    </source>
</reference>
<evidence type="ECO:0008006" key="5">
    <source>
        <dbReference type="Google" id="ProtNLM"/>
    </source>
</evidence>
<proteinExistence type="predicted"/>
<evidence type="ECO:0000256" key="2">
    <source>
        <dbReference type="SAM" id="Phobius"/>
    </source>
</evidence>
<feature type="transmembrane region" description="Helical" evidence="2">
    <location>
        <begin position="154"/>
        <end position="173"/>
    </location>
</feature>
<keyword evidence="2" id="KW-0812">Transmembrane</keyword>
<dbReference type="PANTHER" id="PTHR37783">
    <property type="entry name" value="MEMBRANE PROTEIN, PUTATIVE (AFU_ORTHOLOGUE AFUA_1G04315)-RELATED"/>
    <property type="match status" value="1"/>
</dbReference>
<gene>
    <name evidence="3" type="ORF">DAPK24_010200</name>
</gene>
<dbReference type="EMBL" id="BTGB01000001">
    <property type="protein sequence ID" value="GMM44445.1"/>
    <property type="molecule type" value="Genomic_DNA"/>
</dbReference>
<keyword evidence="4" id="KW-1185">Reference proteome</keyword>
<dbReference type="PANTHER" id="PTHR37783:SF1">
    <property type="entry name" value="MEMBRANE PROTEIN, PUTATIVE (AFU_ORTHOLOGUE AFUA_1G04315)-RELATED"/>
    <property type="match status" value="1"/>
</dbReference>
<sequence length="269" mass="31275">MSDINNEPSNDSPNEAMLLSKFNTVYRHSVLDILTYYTDIPTDPNPDNNPLSVRDPHESLNNSNGQAPTLINSKSNSSNNISNVKIKSLSLTELVISFKHPLVNMEMLRPIPYPHKCQSWFDVQNQIIEMAQISAKARNLSHIRVSGISYPTSFINLFLIFLVILLPIGFYYPDLLYDTIFANYLPFMLSVKPYHNTIFYATIIIHLLEIYFFMFSRFTKYRVPLDYAIEWTLLTLLDGFNTIKRFNNYVKTISPNDVYYDFTNNDYFL</sequence>
<comment type="caution">
    <text evidence="3">The sequence shown here is derived from an EMBL/GenBank/DDBJ whole genome shotgun (WGS) entry which is preliminary data.</text>
</comment>
<keyword evidence="2" id="KW-0472">Membrane</keyword>
<organism evidence="3 4">
    <name type="scientific">Pichia kluyveri</name>
    <name type="common">Yeast</name>
    <dbReference type="NCBI Taxonomy" id="36015"/>
    <lineage>
        <taxon>Eukaryota</taxon>
        <taxon>Fungi</taxon>
        <taxon>Dikarya</taxon>
        <taxon>Ascomycota</taxon>
        <taxon>Saccharomycotina</taxon>
        <taxon>Pichiomycetes</taxon>
        <taxon>Pichiales</taxon>
        <taxon>Pichiaceae</taxon>
        <taxon>Pichia</taxon>
    </lineage>
</organism>
<dbReference type="Proteomes" id="UP001378960">
    <property type="component" value="Unassembled WGS sequence"/>
</dbReference>
<accession>A0AAV5QZG7</accession>
<protein>
    <recommendedName>
        <fullName evidence="5">DUF2470 domain-containing protein</fullName>
    </recommendedName>
</protein>
<name>A0AAV5QZG7_PICKL</name>
<feature type="transmembrane region" description="Helical" evidence="2">
    <location>
        <begin position="193"/>
        <end position="214"/>
    </location>
</feature>
<evidence type="ECO:0000313" key="3">
    <source>
        <dbReference type="EMBL" id="GMM44445.1"/>
    </source>
</evidence>
<keyword evidence="2" id="KW-1133">Transmembrane helix</keyword>
<evidence type="ECO:0000313" key="4">
    <source>
        <dbReference type="Proteomes" id="UP001378960"/>
    </source>
</evidence>
<dbReference type="AlphaFoldDB" id="A0AAV5QZG7"/>
<feature type="region of interest" description="Disordered" evidence="1">
    <location>
        <begin position="42"/>
        <end position="76"/>
    </location>
</feature>
<evidence type="ECO:0000256" key="1">
    <source>
        <dbReference type="SAM" id="MobiDB-lite"/>
    </source>
</evidence>
<feature type="compositionally biased region" description="Polar residues" evidence="1">
    <location>
        <begin position="59"/>
        <end position="70"/>
    </location>
</feature>